<evidence type="ECO:0000313" key="1">
    <source>
        <dbReference type="EMBL" id="CAD8160150.1"/>
    </source>
</evidence>
<comment type="caution">
    <text evidence="1">The sequence shown here is derived from an EMBL/GenBank/DDBJ whole genome shotgun (WGS) entry which is preliminary data.</text>
</comment>
<name>A0A8S1U5P0_9CILI</name>
<keyword evidence="2" id="KW-1185">Reference proteome</keyword>
<proteinExistence type="predicted"/>
<accession>A0A8S1U5P0</accession>
<dbReference type="AlphaFoldDB" id="A0A8S1U5P0"/>
<dbReference type="OrthoDB" id="310313at2759"/>
<dbReference type="EMBL" id="CAJJDO010000034">
    <property type="protein sequence ID" value="CAD8160150.1"/>
    <property type="molecule type" value="Genomic_DNA"/>
</dbReference>
<dbReference type="Proteomes" id="UP000689195">
    <property type="component" value="Unassembled WGS sequence"/>
</dbReference>
<sequence>MFQFYNDFDGEFFDQSQDREEQNGNLSCYQNEQYCFHTENPKLNTQVQVDRYQTLMSLDADTKNIPKTFGNNFKKFMKDKIQENEKYFQENPISKSLANFINKKKTSKSADYTIQDFRNIFHCLQTNYWFQFYVENVLFLDLINSNRINDAEKYIKFIEQYLAGAKDPLNFISSRPIKDKKQNFKIKKLNEKLGDVQQFEDLFLLHVQEDILNQNSNVFQNDDQMNLIDIQILNHKVNDDEFKDDND</sequence>
<organism evidence="1 2">
    <name type="scientific">Paramecium pentaurelia</name>
    <dbReference type="NCBI Taxonomy" id="43138"/>
    <lineage>
        <taxon>Eukaryota</taxon>
        <taxon>Sar</taxon>
        <taxon>Alveolata</taxon>
        <taxon>Ciliophora</taxon>
        <taxon>Intramacronucleata</taxon>
        <taxon>Oligohymenophorea</taxon>
        <taxon>Peniculida</taxon>
        <taxon>Parameciidae</taxon>
        <taxon>Paramecium</taxon>
    </lineage>
</organism>
<gene>
    <name evidence="1" type="ORF">PPENT_87.1.T0340192</name>
</gene>
<protein>
    <submittedName>
        <fullName evidence="1">Uncharacterized protein</fullName>
    </submittedName>
</protein>
<evidence type="ECO:0000313" key="2">
    <source>
        <dbReference type="Proteomes" id="UP000689195"/>
    </source>
</evidence>
<reference evidence="1" key="1">
    <citation type="submission" date="2021-01" db="EMBL/GenBank/DDBJ databases">
        <authorList>
            <consortium name="Genoscope - CEA"/>
            <person name="William W."/>
        </authorList>
    </citation>
    <scope>NUCLEOTIDE SEQUENCE</scope>
</reference>